<dbReference type="Gene3D" id="3.30.70.330">
    <property type="match status" value="1"/>
</dbReference>
<feature type="compositionally biased region" description="Basic and acidic residues" evidence="8">
    <location>
        <begin position="356"/>
        <end position="379"/>
    </location>
</feature>
<evidence type="ECO:0000256" key="5">
    <source>
        <dbReference type="ARBA" id="ARBA00023242"/>
    </source>
</evidence>
<evidence type="ECO:0000256" key="7">
    <source>
        <dbReference type="PROSITE-ProRule" id="PRU00322"/>
    </source>
</evidence>
<dbReference type="CDD" id="cd16167">
    <property type="entry name" value="OCRE_RBM10"/>
    <property type="match status" value="1"/>
</dbReference>
<feature type="domain" description="C2H2-type" evidence="10">
    <location>
        <begin position="490"/>
        <end position="515"/>
    </location>
</feature>
<evidence type="ECO:0000256" key="1">
    <source>
        <dbReference type="ARBA" id="ARBA00004123"/>
    </source>
</evidence>
<dbReference type="PANTHER" id="PTHR13948">
    <property type="entry name" value="RNA-BINDING PROTEIN"/>
    <property type="match status" value="1"/>
</dbReference>
<dbReference type="SMART" id="SM00360">
    <property type="entry name" value="RRM"/>
    <property type="match status" value="1"/>
</dbReference>
<dbReference type="PROSITE" id="PS01358">
    <property type="entry name" value="ZF_RANBP2_1"/>
    <property type="match status" value="1"/>
</dbReference>
<evidence type="ECO:0000256" key="3">
    <source>
        <dbReference type="ARBA" id="ARBA00022771"/>
    </source>
</evidence>
<evidence type="ECO:0008006" key="14">
    <source>
        <dbReference type="Google" id="ProtNLM"/>
    </source>
</evidence>
<evidence type="ECO:0000313" key="13">
    <source>
        <dbReference type="Proteomes" id="UP000593567"/>
    </source>
</evidence>
<dbReference type="EMBL" id="VXIV02001638">
    <property type="protein sequence ID" value="KAF6031101.1"/>
    <property type="molecule type" value="Genomic_DNA"/>
</dbReference>
<evidence type="ECO:0000313" key="12">
    <source>
        <dbReference type="EMBL" id="KAF6031101.1"/>
    </source>
</evidence>
<keyword evidence="4" id="KW-0862">Zinc</keyword>
<dbReference type="Pfam" id="PF17780">
    <property type="entry name" value="OCRE"/>
    <property type="match status" value="1"/>
</dbReference>
<dbReference type="PROSITE" id="PS50157">
    <property type="entry name" value="ZINC_FINGER_C2H2_2"/>
    <property type="match status" value="1"/>
</dbReference>
<gene>
    <name evidence="12" type="ORF">EB796_010577</name>
</gene>
<dbReference type="InterPro" id="IPR041591">
    <property type="entry name" value="OCRE"/>
</dbReference>
<dbReference type="GO" id="GO:0005634">
    <property type="term" value="C:nucleus"/>
    <property type="evidence" value="ECO:0007669"/>
    <property type="project" value="UniProtKB-SubCell"/>
</dbReference>
<evidence type="ECO:0000256" key="8">
    <source>
        <dbReference type="SAM" id="MobiDB-lite"/>
    </source>
</evidence>
<keyword evidence="3 7" id="KW-0863">Zinc-finger</keyword>
<dbReference type="Proteomes" id="UP000593567">
    <property type="component" value="Unassembled WGS sequence"/>
</dbReference>
<dbReference type="InterPro" id="IPR012677">
    <property type="entry name" value="Nucleotide-bd_a/b_plait_sf"/>
</dbReference>
<name>A0A7J7JZK5_BUGNE</name>
<dbReference type="Gene3D" id="4.10.1060.10">
    <property type="entry name" value="Zinc finger, RanBP2-type"/>
    <property type="match status" value="1"/>
</dbReference>
<dbReference type="GO" id="GO:0008270">
    <property type="term" value="F:zinc ion binding"/>
    <property type="evidence" value="ECO:0007669"/>
    <property type="project" value="UniProtKB-KW"/>
</dbReference>
<sequence length="655" mass="72674">MGLHQTGNFNEFWTQSVEVDHSSIFYTYSHWTRTGFATVSLLLYFSHWCCTCVDCIWQGLMRIMCESGEHVSGLVYSRRNPRHSSRSDHRDPPVHADWTCSNCNFINFAKRSECYRCSTPKHPRSSVIIRGLDGLTTERSLLDALAAVTSLEPKNCYVMRNFTTGVSLGYAFMEFDSAMDGKKVRDHFNTKQSFEVDGKLAMVEYAKNTYSTILASIQYQGMDQSQQSYDRHSQYRQPTEYELQALAASSANQMSKIQQHYDQGSSAKASTVPTANGYSQLPQYPDPDVSTYRWDAASGYYYDDSTGLYYDANSQYYYNMTTQEFMYWDGAAKTYVPVSSTETTAPESADTQKSAEVPKEKEEKKNKAKNIAKEMEKWAKSQNKKSKSSVVAPPPAVSAAPVDITPSSASIKQAAADMAYDVLMGKKLSNPGPLHVNKSQDLMPPPSAMAGVKRGAPVSSTGLVASYGGDDSDGEEELVNEVNHIDRQKLTCNLCERKFNSTAILEKHVQMSDLHKVHSFSAVNSTNYSTVNSTNYSTVNSTNYSTVNSTNYSTVNSTNYSTVNSTNYSTVNSTNYSTVNSINYSAVNSTNYSTVNSTNYSTVNSINYSAVNSTNYSTVNSTYYSAVNSTNYSTVNSTNYSTVNCIGYSVANVTM</sequence>
<evidence type="ECO:0000259" key="11">
    <source>
        <dbReference type="PROSITE" id="PS50199"/>
    </source>
</evidence>
<feature type="domain" description="RRM" evidence="9">
    <location>
        <begin position="125"/>
        <end position="208"/>
    </location>
</feature>
<feature type="domain" description="RanBP2-type" evidence="11">
    <location>
        <begin position="94"/>
        <end position="123"/>
    </location>
</feature>
<dbReference type="AlphaFoldDB" id="A0A7J7JZK5"/>
<dbReference type="InterPro" id="IPR013087">
    <property type="entry name" value="Znf_C2H2_type"/>
</dbReference>
<keyword evidence="2" id="KW-0479">Metal-binding</keyword>
<dbReference type="GO" id="GO:0000398">
    <property type="term" value="P:mRNA splicing, via spliceosome"/>
    <property type="evidence" value="ECO:0007669"/>
    <property type="project" value="TreeGrafter"/>
</dbReference>
<feature type="compositionally biased region" description="Polar residues" evidence="8">
    <location>
        <begin position="342"/>
        <end position="352"/>
    </location>
</feature>
<dbReference type="SMART" id="SM00547">
    <property type="entry name" value="ZnF_RBZ"/>
    <property type="match status" value="1"/>
</dbReference>
<proteinExistence type="predicted"/>
<evidence type="ECO:0000256" key="6">
    <source>
        <dbReference type="PROSITE-ProRule" id="PRU00176"/>
    </source>
</evidence>
<comment type="caution">
    <text evidence="12">The sequence shown here is derived from an EMBL/GenBank/DDBJ whole genome shotgun (WGS) entry which is preliminary data.</text>
</comment>
<dbReference type="PANTHER" id="PTHR13948:SF3">
    <property type="entry name" value="FI21118P1"/>
    <property type="match status" value="1"/>
</dbReference>
<dbReference type="InterPro" id="IPR035618">
    <property type="entry name" value="RBM10_OCRE"/>
</dbReference>
<dbReference type="Pfam" id="PF00641">
    <property type="entry name" value="Zn_ribbon_RanBP"/>
    <property type="match status" value="1"/>
</dbReference>
<organism evidence="12 13">
    <name type="scientific">Bugula neritina</name>
    <name type="common">Brown bryozoan</name>
    <name type="synonym">Sertularia neritina</name>
    <dbReference type="NCBI Taxonomy" id="10212"/>
    <lineage>
        <taxon>Eukaryota</taxon>
        <taxon>Metazoa</taxon>
        <taxon>Spiralia</taxon>
        <taxon>Lophotrochozoa</taxon>
        <taxon>Bryozoa</taxon>
        <taxon>Gymnolaemata</taxon>
        <taxon>Cheilostomatida</taxon>
        <taxon>Flustrina</taxon>
        <taxon>Buguloidea</taxon>
        <taxon>Bugulidae</taxon>
        <taxon>Bugula</taxon>
    </lineage>
</organism>
<feature type="region of interest" description="Disordered" evidence="8">
    <location>
        <begin position="342"/>
        <end position="401"/>
    </location>
</feature>
<dbReference type="SUPFAM" id="SSF54928">
    <property type="entry name" value="RNA-binding domain, RBD"/>
    <property type="match status" value="1"/>
</dbReference>
<dbReference type="InterPro" id="IPR036443">
    <property type="entry name" value="Znf_RanBP2_sf"/>
</dbReference>
<dbReference type="OrthoDB" id="29221at2759"/>
<evidence type="ECO:0000256" key="2">
    <source>
        <dbReference type="ARBA" id="ARBA00022723"/>
    </source>
</evidence>
<keyword evidence="6" id="KW-0694">RNA-binding</keyword>
<accession>A0A7J7JZK5</accession>
<protein>
    <recommendedName>
        <fullName evidence="14">RBM5</fullName>
    </recommendedName>
</protein>
<dbReference type="PROSITE" id="PS50102">
    <property type="entry name" value="RRM"/>
    <property type="match status" value="1"/>
</dbReference>
<keyword evidence="13" id="KW-1185">Reference proteome</keyword>
<evidence type="ECO:0000259" key="10">
    <source>
        <dbReference type="PROSITE" id="PS50157"/>
    </source>
</evidence>
<dbReference type="GO" id="GO:0003723">
    <property type="term" value="F:RNA binding"/>
    <property type="evidence" value="ECO:0007669"/>
    <property type="project" value="UniProtKB-UniRule"/>
</dbReference>
<evidence type="ECO:0000259" key="9">
    <source>
        <dbReference type="PROSITE" id="PS50102"/>
    </source>
</evidence>
<dbReference type="SUPFAM" id="SSF90209">
    <property type="entry name" value="Ran binding protein zinc finger-like"/>
    <property type="match status" value="1"/>
</dbReference>
<dbReference type="InterPro" id="IPR035979">
    <property type="entry name" value="RBD_domain_sf"/>
</dbReference>
<reference evidence="12" key="1">
    <citation type="submission" date="2020-06" db="EMBL/GenBank/DDBJ databases">
        <title>Draft genome of Bugula neritina, a colonial animal packing powerful symbionts and potential medicines.</title>
        <authorList>
            <person name="Rayko M."/>
        </authorList>
    </citation>
    <scope>NUCLEOTIDE SEQUENCE [LARGE SCALE GENOMIC DNA]</scope>
    <source>
        <strain evidence="12">Kwan_BN1</strain>
    </source>
</reference>
<dbReference type="PROSITE" id="PS50199">
    <property type="entry name" value="ZF_RANBP2_2"/>
    <property type="match status" value="1"/>
</dbReference>
<keyword evidence="5" id="KW-0539">Nucleus</keyword>
<dbReference type="InterPro" id="IPR001876">
    <property type="entry name" value="Znf_RanBP2"/>
</dbReference>
<dbReference type="InterPro" id="IPR000504">
    <property type="entry name" value="RRM_dom"/>
</dbReference>
<evidence type="ECO:0000256" key="4">
    <source>
        <dbReference type="ARBA" id="ARBA00022833"/>
    </source>
</evidence>
<comment type="subcellular location">
    <subcellularLocation>
        <location evidence="1">Nucleus</location>
    </subcellularLocation>
</comment>